<dbReference type="PANTHER" id="PTHR37487:SF3">
    <property type="entry name" value="CLEAVAGE_POLYADENYLATION SPECIFICITY FACTOR A SUBUNIT N-TERMINAL DOMAIN-CONTAINING PROTEIN"/>
    <property type="match status" value="1"/>
</dbReference>
<feature type="region of interest" description="Disordered" evidence="1">
    <location>
        <begin position="332"/>
        <end position="447"/>
    </location>
</feature>
<protein>
    <recommendedName>
        <fullName evidence="6">Mid2 domain-containing protein</fullName>
    </recommendedName>
</protein>
<keyword evidence="2" id="KW-1133">Transmembrane helix</keyword>
<name>A0A067MCE3_BOTB1</name>
<evidence type="ECO:0000313" key="4">
    <source>
        <dbReference type="EMBL" id="KDQ13418.1"/>
    </source>
</evidence>
<evidence type="ECO:0008006" key="6">
    <source>
        <dbReference type="Google" id="ProtNLM"/>
    </source>
</evidence>
<keyword evidence="2" id="KW-0812">Transmembrane</keyword>
<dbReference type="HOGENOM" id="CLU_033085_0_0_1"/>
<dbReference type="Proteomes" id="UP000027195">
    <property type="component" value="Unassembled WGS sequence"/>
</dbReference>
<evidence type="ECO:0000313" key="5">
    <source>
        <dbReference type="Proteomes" id="UP000027195"/>
    </source>
</evidence>
<feature type="chain" id="PRO_5001641280" description="Mid2 domain-containing protein" evidence="3">
    <location>
        <begin position="22"/>
        <end position="447"/>
    </location>
</feature>
<dbReference type="AlphaFoldDB" id="A0A067MCE3"/>
<feature type="transmembrane region" description="Helical" evidence="2">
    <location>
        <begin position="267"/>
        <end position="289"/>
    </location>
</feature>
<dbReference type="EMBL" id="KL198044">
    <property type="protein sequence ID" value="KDQ13418.1"/>
    <property type="molecule type" value="Genomic_DNA"/>
</dbReference>
<feature type="compositionally biased region" description="Polar residues" evidence="1">
    <location>
        <begin position="242"/>
        <end position="254"/>
    </location>
</feature>
<keyword evidence="2" id="KW-0472">Membrane</keyword>
<proteinExistence type="predicted"/>
<dbReference type="InParanoid" id="A0A067MCE3"/>
<feature type="region of interest" description="Disordered" evidence="1">
    <location>
        <begin position="234"/>
        <end position="257"/>
    </location>
</feature>
<dbReference type="OrthoDB" id="3267813at2759"/>
<feature type="compositionally biased region" description="Polar residues" evidence="1">
    <location>
        <begin position="360"/>
        <end position="373"/>
    </location>
</feature>
<keyword evidence="5" id="KW-1185">Reference proteome</keyword>
<keyword evidence="3" id="KW-0732">Signal</keyword>
<feature type="signal peptide" evidence="3">
    <location>
        <begin position="1"/>
        <end position="21"/>
    </location>
</feature>
<organism evidence="4 5">
    <name type="scientific">Botryobasidium botryosum (strain FD-172 SS1)</name>
    <dbReference type="NCBI Taxonomy" id="930990"/>
    <lineage>
        <taxon>Eukaryota</taxon>
        <taxon>Fungi</taxon>
        <taxon>Dikarya</taxon>
        <taxon>Basidiomycota</taxon>
        <taxon>Agaricomycotina</taxon>
        <taxon>Agaricomycetes</taxon>
        <taxon>Cantharellales</taxon>
        <taxon>Botryobasidiaceae</taxon>
        <taxon>Botryobasidium</taxon>
    </lineage>
</organism>
<sequence length="447" mass="46228">MLLLPRPLAPLLLAFLPAALAYSFSISPPTQCGNVHVSWNGGQGPYSLQIIPVGAPTITPEIRKILTFNIPAGQTSYTFQLPYPANSSFLPVFGDVNGIGTGGTGVATVVGTSNDTSCFGSPVRPEFSFFVNPPTLLQCEPVQIGFINQTMAQPPITIYAIIPGGESFQIPVPQNVASFNYTVGVRAGTSVFFLVGDANGKGTGGTSEIAVVQGLNNGGSEACLSSSSPSSTLGVPAGAVTSAPTPTLPASNPSNGGGGNKTNIGPIIGGVVGGVVGVLILGLLGLFFYRRHRHHRRNIDLLQEDDSPAAAETEGAWARPEPFLVPAARTSTPRLPSIHAGDDYSYAPVGTPDGRRPTTELFSDSGRSGSPTDYNRESMYEAGGLPPAPPGTAVGSTSTRKGGAPPQMRPVNYIQHDDGGAAEEPEVVELPPAYTSVRKPGDPATPE</sequence>
<evidence type="ECO:0000256" key="1">
    <source>
        <dbReference type="SAM" id="MobiDB-lite"/>
    </source>
</evidence>
<gene>
    <name evidence="4" type="ORF">BOTBODRAFT_631549</name>
</gene>
<reference evidence="5" key="1">
    <citation type="journal article" date="2014" name="Proc. Natl. Acad. Sci. U.S.A.">
        <title>Extensive sampling of basidiomycete genomes demonstrates inadequacy of the white-rot/brown-rot paradigm for wood decay fungi.</title>
        <authorList>
            <person name="Riley R."/>
            <person name="Salamov A.A."/>
            <person name="Brown D.W."/>
            <person name="Nagy L.G."/>
            <person name="Floudas D."/>
            <person name="Held B.W."/>
            <person name="Levasseur A."/>
            <person name="Lombard V."/>
            <person name="Morin E."/>
            <person name="Otillar R."/>
            <person name="Lindquist E.A."/>
            <person name="Sun H."/>
            <person name="LaButti K.M."/>
            <person name="Schmutz J."/>
            <person name="Jabbour D."/>
            <person name="Luo H."/>
            <person name="Baker S.E."/>
            <person name="Pisabarro A.G."/>
            <person name="Walton J.D."/>
            <person name="Blanchette R.A."/>
            <person name="Henrissat B."/>
            <person name="Martin F."/>
            <person name="Cullen D."/>
            <person name="Hibbett D.S."/>
            <person name="Grigoriev I.V."/>
        </authorList>
    </citation>
    <scope>NUCLEOTIDE SEQUENCE [LARGE SCALE GENOMIC DNA]</scope>
    <source>
        <strain evidence="5">FD-172 SS1</strain>
    </source>
</reference>
<dbReference type="PANTHER" id="PTHR37487">
    <property type="entry name" value="CHROMOSOME 1, WHOLE GENOME SHOTGUN SEQUENCE"/>
    <property type="match status" value="1"/>
</dbReference>
<accession>A0A067MCE3</accession>
<evidence type="ECO:0000256" key="2">
    <source>
        <dbReference type="SAM" id="Phobius"/>
    </source>
</evidence>
<dbReference type="STRING" id="930990.A0A067MCE3"/>
<evidence type="ECO:0000256" key="3">
    <source>
        <dbReference type="SAM" id="SignalP"/>
    </source>
</evidence>